<name>A0A1I1EC50_9BACT</name>
<accession>A0A1I1EC50</accession>
<feature type="domain" description="Fibronectin type-III" evidence="3">
    <location>
        <begin position="1181"/>
        <end position="1272"/>
    </location>
</feature>
<dbReference type="InterPro" id="IPR013783">
    <property type="entry name" value="Ig-like_fold"/>
</dbReference>
<evidence type="ECO:0000256" key="2">
    <source>
        <dbReference type="SAM" id="SignalP"/>
    </source>
</evidence>
<keyword evidence="1" id="KW-0677">Repeat</keyword>
<reference evidence="4 5" key="1">
    <citation type="submission" date="2016-10" db="EMBL/GenBank/DDBJ databases">
        <authorList>
            <person name="de Groot N.N."/>
        </authorList>
    </citation>
    <scope>NUCLEOTIDE SEQUENCE [LARGE SCALE GENOMIC DNA]</scope>
    <source>
        <strain evidence="4 5">DSM 6793</strain>
    </source>
</reference>
<gene>
    <name evidence="4" type="ORF">SAMN05421780_101668</name>
</gene>
<feature type="domain" description="Fibronectin type-III" evidence="3">
    <location>
        <begin position="1086"/>
        <end position="1176"/>
    </location>
</feature>
<evidence type="ECO:0000313" key="4">
    <source>
        <dbReference type="EMBL" id="SFB82968.1"/>
    </source>
</evidence>
<dbReference type="EMBL" id="FOLE01000001">
    <property type="protein sequence ID" value="SFB82968.1"/>
    <property type="molecule type" value="Genomic_DNA"/>
</dbReference>
<feature type="domain" description="Fibronectin type-III" evidence="3">
    <location>
        <begin position="40"/>
        <end position="134"/>
    </location>
</feature>
<dbReference type="PROSITE" id="PS50853">
    <property type="entry name" value="FN3"/>
    <property type="match status" value="12"/>
</dbReference>
<dbReference type="InterPro" id="IPR036116">
    <property type="entry name" value="FN3_sf"/>
</dbReference>
<feature type="domain" description="Fibronectin type-III" evidence="3">
    <location>
        <begin position="800"/>
        <end position="891"/>
    </location>
</feature>
<evidence type="ECO:0000256" key="1">
    <source>
        <dbReference type="ARBA" id="ARBA00022737"/>
    </source>
</evidence>
<feature type="domain" description="Fibronectin type-III" evidence="3">
    <location>
        <begin position="991"/>
        <end position="1082"/>
    </location>
</feature>
<dbReference type="Pfam" id="PF00041">
    <property type="entry name" value="fn3"/>
    <property type="match status" value="2"/>
</dbReference>
<feature type="domain" description="Fibronectin type-III" evidence="3">
    <location>
        <begin position="705"/>
        <end position="796"/>
    </location>
</feature>
<dbReference type="OrthoDB" id="9792152at2"/>
<dbReference type="PANTHER" id="PTHR46708">
    <property type="entry name" value="TENASCIN"/>
    <property type="match status" value="1"/>
</dbReference>
<dbReference type="CDD" id="cd00063">
    <property type="entry name" value="FN3"/>
    <property type="match status" value="6"/>
</dbReference>
<feature type="chain" id="PRO_5011606211" evidence="2">
    <location>
        <begin position="37"/>
        <end position="1368"/>
    </location>
</feature>
<dbReference type="InterPro" id="IPR050991">
    <property type="entry name" value="ECM_Regulatory_Proteins"/>
</dbReference>
<protein>
    <submittedName>
        <fullName evidence="4">Por secretion system C-terminal sorting domain-containing protein</fullName>
    </submittedName>
</protein>
<dbReference type="Proteomes" id="UP000199514">
    <property type="component" value="Unassembled WGS sequence"/>
</dbReference>
<keyword evidence="5" id="KW-1185">Reference proteome</keyword>
<dbReference type="Pfam" id="PF18962">
    <property type="entry name" value="Por_Secre_tail"/>
    <property type="match status" value="1"/>
</dbReference>
<feature type="signal peptide" evidence="2">
    <location>
        <begin position="1"/>
        <end position="36"/>
    </location>
</feature>
<dbReference type="Gene3D" id="2.60.40.10">
    <property type="entry name" value="Immunoglobulins"/>
    <property type="match status" value="13"/>
</dbReference>
<dbReference type="InterPro" id="IPR026444">
    <property type="entry name" value="Secre_tail"/>
</dbReference>
<feature type="domain" description="Fibronectin type-III" evidence="3">
    <location>
        <begin position="234"/>
        <end position="324"/>
    </location>
</feature>
<feature type="domain" description="Fibronectin type-III" evidence="3">
    <location>
        <begin position="515"/>
        <end position="607"/>
    </location>
</feature>
<dbReference type="NCBIfam" id="TIGR04183">
    <property type="entry name" value="Por_Secre_tail"/>
    <property type="match status" value="1"/>
</dbReference>
<dbReference type="SUPFAM" id="SSF49265">
    <property type="entry name" value="Fibronectin type III"/>
    <property type="match status" value="8"/>
</dbReference>
<dbReference type="SMART" id="SM00060">
    <property type="entry name" value="FN3"/>
    <property type="match status" value="13"/>
</dbReference>
<keyword evidence="2" id="KW-0732">Signal</keyword>
<organism evidence="4 5">
    <name type="scientific">Flexibacter flexilis DSM 6793</name>
    <dbReference type="NCBI Taxonomy" id="927664"/>
    <lineage>
        <taxon>Bacteria</taxon>
        <taxon>Pseudomonadati</taxon>
        <taxon>Bacteroidota</taxon>
        <taxon>Cytophagia</taxon>
        <taxon>Cytophagales</taxon>
        <taxon>Flexibacteraceae</taxon>
        <taxon>Flexibacter</taxon>
    </lineage>
</organism>
<feature type="domain" description="Fibronectin type-III" evidence="3">
    <location>
        <begin position="608"/>
        <end position="700"/>
    </location>
</feature>
<feature type="domain" description="Fibronectin type-III" evidence="3">
    <location>
        <begin position="139"/>
        <end position="231"/>
    </location>
</feature>
<dbReference type="PANTHER" id="PTHR46708:SF2">
    <property type="entry name" value="FIBRONECTIN TYPE-III DOMAIN-CONTAINING PROTEIN"/>
    <property type="match status" value="1"/>
</dbReference>
<proteinExistence type="predicted"/>
<evidence type="ECO:0000259" key="3">
    <source>
        <dbReference type="PROSITE" id="PS50853"/>
    </source>
</evidence>
<evidence type="ECO:0000313" key="5">
    <source>
        <dbReference type="Proteomes" id="UP000199514"/>
    </source>
</evidence>
<feature type="domain" description="Fibronectin type-III" evidence="3">
    <location>
        <begin position="896"/>
        <end position="987"/>
    </location>
</feature>
<sequence>MEKPMIYTVKKRARAFWVSCVMVAAGLLATVSVATAQCSPPTGFSFTDVTGSAVTLNWTASPSSVTYYEVNTRDSLSSTWVTASSAISGSATSYRIGKDVALSPNKTYQIRVRSTCGGTKSAYVYAGYIRTTSTPTCGFPFNLNATEVTSVGATFNWESTVDNLTSYEVRYRILGGSWFSTGVLPAQMTYSKRMTNLVAGQTYQWVVNGICTNGDKVAVNGTNFVTPTEPACSVPTNLSVDRITNVGARFNWDPTTNTKKSQLYTKTGTGSWYLWPSVPGDSTSVRAYDLRPNTTYSWYIQTVCNNGDIPSSKYYGPDFTTNSTEYCSSPSSLSVTQVADTGATLNWVADTSSTVKYYEVEFRKGGSSGAILFIKFKKVLSLRASNLLPNTEYFWKVRTHCTNADRQPWVSGGTFTTNCQSPTIFSTTDITGKGATLNWNKVSAKGFAVRVKDIVSSTWNYYPLSVSTDTTVRLSDLKLSTTYEWQVLDTCLSGNVNPWRNAGVFTTLATPYCADPSGLSLGTITSNGAVFNWTPTSLVGQYTLAVRNTSSPSNSWTAINVSGALSTYTVNFLSSGVTYEWRMKNECTNGDQNNDWILGANFTTVCASPSGLDTSSVTGTGATLNWAIDNTNVSKFEVQIKTVAATTWTNVSTSLAKTALNIRVSTLSPSTPYVWRIRSTCSNNTVNNWIQSNEFTTKGTFACSQPTSLATADITSNGADLTWVGGTSIATFDIEYKTSAATTWTRISGLSSATTSRRLTTLIQLTTYMWRVRSVCSNGDVSPWVNGADFTTTAEVACQSPTSLHTSDLTANGATLNWSLDTTGLGSVQISYKLTSSSTWGTAVTLAKGATSYRLSTLAVNTSYDWRIRTVCSNGDVQAFVTASSFLTTSVGACQSATGLFVSDTTSNGATLNWSLDTTGLKNMQISYKTSAGTTWGTAVTLAKGATSYRLSTLAVNTSYDWRIRTVCSNGDVQAFVTASFTTTNVNACNYPTSLTATSITSTGATLGWSIDTVGLKSMQLYYKLSSSATWSSAIAITKATTSYRLTGLTATTSYDWRIRTICSNNDVQNFVTSSFSTTNAAACNSPASLTATNLTASGATLGWTLDTTGLKNMQISYKTSAATTWGTAVTLAKAVTSYRLNTLTANTSYDWRIRTVCSNGDVQAYVTSNFTTVDTFACSQPSSLFTSGITTSAVTFNWTGGSNISTYDIQFKTVAATAWTSVVTGLSGSAVSRTRTGLTSGTTYMWRMRNKCTNTDINPWVNGTNFATLAPRFGDESFANNWTETINLYPNPSGGLVNIGVETSNELPIEITVLNALGQQVMSRNVTFTNDNNTTEFNLTALPAGMYFVKMKSAQKVVTRQLILENR</sequence>
<feature type="domain" description="Fibronectin type-III" evidence="3">
    <location>
        <begin position="329"/>
        <end position="422"/>
    </location>
</feature>
<dbReference type="STRING" id="927664.SAMN05421780_101668"/>
<dbReference type="InterPro" id="IPR003961">
    <property type="entry name" value="FN3_dom"/>
</dbReference>